<feature type="region of interest" description="Disordered" evidence="3">
    <location>
        <begin position="186"/>
        <end position="206"/>
    </location>
</feature>
<dbReference type="Proteomes" id="UP000324767">
    <property type="component" value="Unassembled WGS sequence"/>
</dbReference>
<evidence type="ECO:0000256" key="1">
    <source>
        <dbReference type="ARBA" id="ARBA00022679"/>
    </source>
</evidence>
<evidence type="ECO:0000313" key="6">
    <source>
        <dbReference type="Proteomes" id="UP000324767"/>
    </source>
</evidence>
<reference evidence="5 6" key="1">
    <citation type="submission" date="2019-09" db="EMBL/GenBank/DDBJ databases">
        <title>The hologenome of the rock-dwelling lichen Lasallia pustulata.</title>
        <authorList>
            <person name="Greshake Tzovaras B."/>
            <person name="Segers F."/>
            <person name="Bicker A."/>
            <person name="Dal Grande F."/>
            <person name="Otte J."/>
            <person name="Hankeln T."/>
            <person name="Schmitt I."/>
            <person name="Ebersberger I."/>
        </authorList>
    </citation>
    <scope>NUCLEOTIDE SEQUENCE [LARGE SCALE GENOMIC DNA]</scope>
    <source>
        <strain evidence="5">A1-1</strain>
    </source>
</reference>
<feature type="region of interest" description="Disordered" evidence="3">
    <location>
        <begin position="1"/>
        <end position="25"/>
    </location>
</feature>
<dbReference type="AlphaFoldDB" id="A0A5M8PYQ3"/>
<keyword evidence="1 5" id="KW-0808">Transferase</keyword>
<evidence type="ECO:0000256" key="3">
    <source>
        <dbReference type="SAM" id="MobiDB-lite"/>
    </source>
</evidence>
<dbReference type="EMBL" id="VXIT01000002">
    <property type="protein sequence ID" value="KAA6414863.1"/>
    <property type="molecule type" value="Genomic_DNA"/>
</dbReference>
<dbReference type="InterPro" id="IPR000182">
    <property type="entry name" value="GNAT_dom"/>
</dbReference>
<dbReference type="Gene3D" id="3.40.630.30">
    <property type="match status" value="1"/>
</dbReference>
<evidence type="ECO:0000256" key="2">
    <source>
        <dbReference type="ARBA" id="ARBA00023315"/>
    </source>
</evidence>
<sequence length="294" mass="31726">MRYIQPPAHHAATVSSPQPTMPRDFFAASQDGAITESPDAQTPKAGATTGSNGSNEFIIHRIDTDQPNPQLSSRPEKLERTAKLHPYVQTLSIADLDSCERLESSCFPEEERCTAAKFHYRLTTCPDLCIGLFSTTDSSSPVADAATYPAARAPDSFSPQLKSVLIAHVIATKTIAPGWTDESMEIPSNWQSGLTRDDDDTKGHSENGRTLALHSLAVLPAFQNQGLGKTILKSYMQRMSSSGVADRIALLAHDGLVKFYESVGYVNKGKSGVTFGGGGWNNLVYEFGDDGPGF</sequence>
<keyword evidence="2 5" id="KW-0012">Acyltransferase</keyword>
<accession>A0A5M8PYQ3</accession>
<dbReference type="GO" id="GO:0004059">
    <property type="term" value="F:aralkylamine N-acetyltransferase activity"/>
    <property type="evidence" value="ECO:0007669"/>
    <property type="project" value="TreeGrafter"/>
</dbReference>
<dbReference type="OrthoDB" id="30840at2759"/>
<proteinExistence type="predicted"/>
<feature type="domain" description="N-acetyltransferase" evidence="4">
    <location>
        <begin position="151"/>
        <end position="290"/>
    </location>
</feature>
<dbReference type="InterPro" id="IPR051635">
    <property type="entry name" value="SNAT-like"/>
</dbReference>
<dbReference type="SUPFAM" id="SSF55729">
    <property type="entry name" value="Acyl-CoA N-acyltransferases (Nat)"/>
    <property type="match status" value="1"/>
</dbReference>
<dbReference type="PANTHER" id="PTHR10908">
    <property type="entry name" value="SEROTONIN N-ACETYLTRANSFERASE"/>
    <property type="match status" value="1"/>
</dbReference>
<dbReference type="Pfam" id="PF13673">
    <property type="entry name" value="Acetyltransf_10"/>
    <property type="match status" value="1"/>
</dbReference>
<organism evidence="5 6">
    <name type="scientific">Lasallia pustulata</name>
    <dbReference type="NCBI Taxonomy" id="136370"/>
    <lineage>
        <taxon>Eukaryota</taxon>
        <taxon>Fungi</taxon>
        <taxon>Dikarya</taxon>
        <taxon>Ascomycota</taxon>
        <taxon>Pezizomycotina</taxon>
        <taxon>Lecanoromycetes</taxon>
        <taxon>OSLEUM clade</taxon>
        <taxon>Umbilicariomycetidae</taxon>
        <taxon>Umbilicariales</taxon>
        <taxon>Umbilicariaceae</taxon>
        <taxon>Lasallia</taxon>
    </lineage>
</organism>
<dbReference type="PROSITE" id="PS51186">
    <property type="entry name" value="GNAT"/>
    <property type="match status" value="1"/>
</dbReference>
<dbReference type="CDD" id="cd04301">
    <property type="entry name" value="NAT_SF"/>
    <property type="match status" value="1"/>
</dbReference>
<dbReference type="GO" id="GO:0005737">
    <property type="term" value="C:cytoplasm"/>
    <property type="evidence" value="ECO:0007669"/>
    <property type="project" value="TreeGrafter"/>
</dbReference>
<comment type="caution">
    <text evidence="5">The sequence shown here is derived from an EMBL/GenBank/DDBJ whole genome shotgun (WGS) entry which is preliminary data.</text>
</comment>
<feature type="region of interest" description="Disordered" evidence="3">
    <location>
        <begin position="35"/>
        <end position="54"/>
    </location>
</feature>
<protein>
    <submittedName>
        <fullName evidence="5">Acyl-N-acyltransferase</fullName>
    </submittedName>
</protein>
<name>A0A5M8PYQ3_9LECA</name>
<dbReference type="InterPro" id="IPR016181">
    <property type="entry name" value="Acyl_CoA_acyltransferase"/>
</dbReference>
<evidence type="ECO:0000259" key="4">
    <source>
        <dbReference type="PROSITE" id="PS51186"/>
    </source>
</evidence>
<dbReference type="PANTHER" id="PTHR10908:SF0">
    <property type="entry name" value="SEROTONIN N-ACETYLTRANSFERASE"/>
    <property type="match status" value="1"/>
</dbReference>
<feature type="compositionally biased region" description="Basic and acidic residues" evidence="3">
    <location>
        <begin position="195"/>
        <end position="206"/>
    </location>
</feature>
<gene>
    <name evidence="5" type="ORF">FRX48_01613</name>
</gene>
<evidence type="ECO:0000313" key="5">
    <source>
        <dbReference type="EMBL" id="KAA6414863.1"/>
    </source>
</evidence>